<feature type="domain" description="Methyl-accepting transducer" evidence="11">
    <location>
        <begin position="354"/>
        <end position="583"/>
    </location>
</feature>
<evidence type="ECO:0000259" key="11">
    <source>
        <dbReference type="PROSITE" id="PS50111"/>
    </source>
</evidence>
<dbReference type="PANTHER" id="PTHR43531">
    <property type="entry name" value="PROTEIN ICFG"/>
    <property type="match status" value="1"/>
</dbReference>
<keyword evidence="5 10" id="KW-1133">Transmembrane helix</keyword>
<keyword evidence="14" id="KW-1185">Reference proteome</keyword>
<feature type="domain" description="HAMP" evidence="12">
    <location>
        <begin position="295"/>
        <end position="349"/>
    </location>
</feature>
<dbReference type="PROSITE" id="PS50885">
    <property type="entry name" value="HAMP"/>
    <property type="match status" value="1"/>
</dbReference>
<protein>
    <submittedName>
        <fullName evidence="13">Methyl-accepting chemotaxis protein</fullName>
    </submittedName>
</protein>
<accession>A0ABU2CEL4</accession>
<evidence type="ECO:0000256" key="5">
    <source>
        <dbReference type="ARBA" id="ARBA00022989"/>
    </source>
</evidence>
<keyword evidence="2" id="KW-1003">Cell membrane</keyword>
<organism evidence="13 14">
    <name type="scientific">Rhodoferax ferrireducens</name>
    <dbReference type="NCBI Taxonomy" id="192843"/>
    <lineage>
        <taxon>Bacteria</taxon>
        <taxon>Pseudomonadati</taxon>
        <taxon>Pseudomonadota</taxon>
        <taxon>Betaproteobacteria</taxon>
        <taxon>Burkholderiales</taxon>
        <taxon>Comamonadaceae</taxon>
        <taxon>Rhodoferax</taxon>
    </lineage>
</organism>
<dbReference type="Gene3D" id="3.30.450.20">
    <property type="entry name" value="PAS domain"/>
    <property type="match status" value="2"/>
</dbReference>
<dbReference type="SMART" id="SM00304">
    <property type="entry name" value="HAMP"/>
    <property type="match status" value="1"/>
</dbReference>
<dbReference type="InterPro" id="IPR051310">
    <property type="entry name" value="MCP_chemotaxis"/>
</dbReference>
<dbReference type="CDD" id="cd12912">
    <property type="entry name" value="PDC2_MCP_like"/>
    <property type="match status" value="1"/>
</dbReference>
<dbReference type="CDD" id="cd11386">
    <property type="entry name" value="MCP_signal"/>
    <property type="match status" value="1"/>
</dbReference>
<evidence type="ECO:0000256" key="4">
    <source>
        <dbReference type="ARBA" id="ARBA00022692"/>
    </source>
</evidence>
<keyword evidence="3" id="KW-0488">Methylation</keyword>
<dbReference type="InterPro" id="IPR003660">
    <property type="entry name" value="HAMP_dom"/>
</dbReference>
<reference evidence="13 14" key="1">
    <citation type="submission" date="2023-07" db="EMBL/GenBank/DDBJ databases">
        <title>Sorghum-associated microbial communities from plants grown in Nebraska, USA.</title>
        <authorList>
            <person name="Schachtman D."/>
        </authorList>
    </citation>
    <scope>NUCLEOTIDE SEQUENCE [LARGE SCALE GENOMIC DNA]</scope>
    <source>
        <strain evidence="13 14">BE313</strain>
    </source>
</reference>
<evidence type="ECO:0000256" key="8">
    <source>
        <dbReference type="PROSITE-ProRule" id="PRU00284"/>
    </source>
</evidence>
<evidence type="ECO:0000256" key="3">
    <source>
        <dbReference type="ARBA" id="ARBA00022481"/>
    </source>
</evidence>
<evidence type="ECO:0000256" key="9">
    <source>
        <dbReference type="SAM" id="MobiDB-lite"/>
    </source>
</evidence>
<gene>
    <name evidence="13" type="ORF">J2X19_004432</name>
</gene>
<dbReference type="Pfam" id="PF02743">
    <property type="entry name" value="dCache_1"/>
    <property type="match status" value="1"/>
</dbReference>
<keyword evidence="6 10" id="KW-0472">Membrane</keyword>
<dbReference type="PANTHER" id="PTHR43531:SF14">
    <property type="entry name" value="METHYL-ACCEPTING CHEMOTAXIS PROTEIN I-RELATED"/>
    <property type="match status" value="1"/>
</dbReference>
<dbReference type="PROSITE" id="PS50111">
    <property type="entry name" value="CHEMOTAXIS_TRANSDUC_2"/>
    <property type="match status" value="1"/>
</dbReference>
<dbReference type="EMBL" id="JAVDXT010000005">
    <property type="protein sequence ID" value="MDR7379736.1"/>
    <property type="molecule type" value="Genomic_DNA"/>
</dbReference>
<evidence type="ECO:0000256" key="7">
    <source>
        <dbReference type="ARBA" id="ARBA00029447"/>
    </source>
</evidence>
<dbReference type="Pfam" id="PF00015">
    <property type="entry name" value="MCPsignal"/>
    <property type="match status" value="1"/>
</dbReference>
<feature type="compositionally biased region" description="Low complexity" evidence="9">
    <location>
        <begin position="604"/>
        <end position="660"/>
    </location>
</feature>
<dbReference type="SMART" id="SM00283">
    <property type="entry name" value="MA"/>
    <property type="match status" value="1"/>
</dbReference>
<evidence type="ECO:0000259" key="12">
    <source>
        <dbReference type="PROSITE" id="PS50885"/>
    </source>
</evidence>
<dbReference type="InterPro" id="IPR033479">
    <property type="entry name" value="dCache_1"/>
</dbReference>
<evidence type="ECO:0000313" key="14">
    <source>
        <dbReference type="Proteomes" id="UP001180487"/>
    </source>
</evidence>
<dbReference type="CDD" id="cd12913">
    <property type="entry name" value="PDC1_MCP_like"/>
    <property type="match status" value="1"/>
</dbReference>
<evidence type="ECO:0000256" key="2">
    <source>
        <dbReference type="ARBA" id="ARBA00022475"/>
    </source>
</evidence>
<dbReference type="InterPro" id="IPR004089">
    <property type="entry name" value="MCPsignal_dom"/>
</dbReference>
<dbReference type="SUPFAM" id="SSF103190">
    <property type="entry name" value="Sensory domain-like"/>
    <property type="match status" value="1"/>
</dbReference>
<sequence>MLSLSKSLRGKIVAMTGLLVLVGLLALSATNLQIARQFALDSLNSQAKALALSHAEGIAQWVAENQRVVASLVAAVADEDPVKSLAQAKIAGGVDLAYIGYADKKAVFSEVRNRAPDYDPTARPWYKLAAAAPGPVVTEPYIGASSKKLLITFASAVKDSGAVKAVIGTDVLMDTVARNVASIRPTPGTYGFIVAKDGKIVVHEDQALLRKPVTDIAPGLDSAGLAALSGLTEVRIRDEARLVYAAPIAGTDWTLLIALHRDEALAGVRSMVWYSLVGSLVIALLVVAVISALLTKVLGRLTVLRDAMLDVGSGDGDLTLRVATTGQDELAAIAGSFNQFVEKIHAVMLQVRTSADGVAIASVEISQGNNDLSARTESQASALEQTSASMEQLGATVKQNADSARQANQLAQSASSVAIRGGEVVGQVVETMKGINDSSKKISDIISVIDGIAFQTNILALNAAVEAARAGEQGRGFAVVASEVRSLAGRSAEAAKEIKALINASVERVEQGTSLVDQAGTTMTEVVGSIQRVTQIMGEISVASSEQSAGVSQVGEAVTHMDQATQQNAALVEEMAAAASSLKTQAGDLVQVVGAFKLGAHTAQHPHAAPARTVAPRHTPAVAAPARPVARSAPTRPVSAPAPAARKPLPAKPIKLSAPKPSAPAPKPAAGAESDWESF</sequence>
<feature type="transmembrane region" description="Helical" evidence="10">
    <location>
        <begin position="271"/>
        <end position="294"/>
    </location>
</feature>
<evidence type="ECO:0000256" key="10">
    <source>
        <dbReference type="SAM" id="Phobius"/>
    </source>
</evidence>
<feature type="transmembrane region" description="Helical" evidence="10">
    <location>
        <begin position="242"/>
        <end position="259"/>
    </location>
</feature>
<dbReference type="InterPro" id="IPR029151">
    <property type="entry name" value="Sensor-like_sf"/>
</dbReference>
<feature type="region of interest" description="Disordered" evidence="9">
    <location>
        <begin position="604"/>
        <end position="679"/>
    </location>
</feature>
<dbReference type="SUPFAM" id="SSF58104">
    <property type="entry name" value="Methyl-accepting chemotaxis protein (MCP) signaling domain"/>
    <property type="match status" value="1"/>
</dbReference>
<comment type="subcellular location">
    <subcellularLocation>
        <location evidence="1">Cell membrane</location>
        <topology evidence="1">Multi-pass membrane protein</topology>
    </subcellularLocation>
</comment>
<dbReference type="Proteomes" id="UP001180487">
    <property type="component" value="Unassembled WGS sequence"/>
</dbReference>
<dbReference type="CDD" id="cd06225">
    <property type="entry name" value="HAMP"/>
    <property type="match status" value="1"/>
</dbReference>
<dbReference type="Gene3D" id="1.10.287.950">
    <property type="entry name" value="Methyl-accepting chemotaxis protein"/>
    <property type="match status" value="1"/>
</dbReference>
<comment type="caution">
    <text evidence="13">The sequence shown here is derived from an EMBL/GenBank/DDBJ whole genome shotgun (WGS) entry which is preliminary data.</text>
</comment>
<dbReference type="Pfam" id="PF00672">
    <property type="entry name" value="HAMP"/>
    <property type="match status" value="1"/>
</dbReference>
<comment type="similarity">
    <text evidence="7">Belongs to the methyl-accepting chemotaxis (MCP) protein family.</text>
</comment>
<proteinExistence type="inferred from homology"/>
<evidence type="ECO:0000313" key="13">
    <source>
        <dbReference type="EMBL" id="MDR7379736.1"/>
    </source>
</evidence>
<evidence type="ECO:0000256" key="1">
    <source>
        <dbReference type="ARBA" id="ARBA00004651"/>
    </source>
</evidence>
<name>A0ABU2CEL4_9BURK</name>
<keyword evidence="8" id="KW-0807">Transducer</keyword>
<evidence type="ECO:0000256" key="6">
    <source>
        <dbReference type="ARBA" id="ARBA00023136"/>
    </source>
</evidence>
<keyword evidence="4 10" id="KW-0812">Transmembrane</keyword>